<accession>A0A5C3Q9N3</accession>
<evidence type="ECO:0000313" key="2">
    <source>
        <dbReference type="Proteomes" id="UP000305067"/>
    </source>
</evidence>
<dbReference type="Proteomes" id="UP000305067">
    <property type="component" value="Unassembled WGS sequence"/>
</dbReference>
<gene>
    <name evidence="1" type="ORF">BDV98DRAFT_58868</name>
</gene>
<protein>
    <submittedName>
        <fullName evidence="1">Uncharacterized protein</fullName>
    </submittedName>
</protein>
<keyword evidence="2" id="KW-1185">Reference proteome</keyword>
<evidence type="ECO:0000313" key="1">
    <source>
        <dbReference type="EMBL" id="TFK95163.1"/>
    </source>
</evidence>
<organism evidence="1 2">
    <name type="scientific">Pterulicium gracile</name>
    <dbReference type="NCBI Taxonomy" id="1884261"/>
    <lineage>
        <taxon>Eukaryota</taxon>
        <taxon>Fungi</taxon>
        <taxon>Dikarya</taxon>
        <taxon>Basidiomycota</taxon>
        <taxon>Agaricomycotina</taxon>
        <taxon>Agaricomycetes</taxon>
        <taxon>Agaricomycetidae</taxon>
        <taxon>Agaricales</taxon>
        <taxon>Pleurotineae</taxon>
        <taxon>Pterulaceae</taxon>
        <taxon>Pterulicium</taxon>
    </lineage>
</organism>
<reference evidence="1 2" key="1">
    <citation type="journal article" date="2019" name="Nat. Ecol. Evol.">
        <title>Megaphylogeny resolves global patterns of mushroom evolution.</title>
        <authorList>
            <person name="Varga T."/>
            <person name="Krizsan K."/>
            <person name="Foldi C."/>
            <person name="Dima B."/>
            <person name="Sanchez-Garcia M."/>
            <person name="Sanchez-Ramirez S."/>
            <person name="Szollosi G.J."/>
            <person name="Szarkandi J.G."/>
            <person name="Papp V."/>
            <person name="Albert L."/>
            <person name="Andreopoulos W."/>
            <person name="Angelini C."/>
            <person name="Antonin V."/>
            <person name="Barry K.W."/>
            <person name="Bougher N.L."/>
            <person name="Buchanan P."/>
            <person name="Buyck B."/>
            <person name="Bense V."/>
            <person name="Catcheside P."/>
            <person name="Chovatia M."/>
            <person name="Cooper J."/>
            <person name="Damon W."/>
            <person name="Desjardin D."/>
            <person name="Finy P."/>
            <person name="Geml J."/>
            <person name="Haridas S."/>
            <person name="Hughes K."/>
            <person name="Justo A."/>
            <person name="Karasinski D."/>
            <person name="Kautmanova I."/>
            <person name="Kiss B."/>
            <person name="Kocsube S."/>
            <person name="Kotiranta H."/>
            <person name="LaButti K.M."/>
            <person name="Lechner B.E."/>
            <person name="Liimatainen K."/>
            <person name="Lipzen A."/>
            <person name="Lukacs Z."/>
            <person name="Mihaltcheva S."/>
            <person name="Morgado L.N."/>
            <person name="Niskanen T."/>
            <person name="Noordeloos M.E."/>
            <person name="Ohm R.A."/>
            <person name="Ortiz-Santana B."/>
            <person name="Ovrebo C."/>
            <person name="Racz N."/>
            <person name="Riley R."/>
            <person name="Savchenko A."/>
            <person name="Shiryaev A."/>
            <person name="Soop K."/>
            <person name="Spirin V."/>
            <person name="Szebenyi C."/>
            <person name="Tomsovsky M."/>
            <person name="Tulloss R.E."/>
            <person name="Uehling J."/>
            <person name="Grigoriev I.V."/>
            <person name="Vagvolgyi C."/>
            <person name="Papp T."/>
            <person name="Martin F.M."/>
            <person name="Miettinen O."/>
            <person name="Hibbett D.S."/>
            <person name="Nagy L.G."/>
        </authorList>
    </citation>
    <scope>NUCLEOTIDE SEQUENCE [LARGE SCALE GENOMIC DNA]</scope>
    <source>
        <strain evidence="1 2">CBS 309.79</strain>
    </source>
</reference>
<sequence length="154" mass="16637">MLHSLVEDGAVIPAIAIHIIQKAAWCQAVAPRVRHCSPPTLLQQVVSSYHPLPPNASPLISHLASVLTLNIQGHRLHSSCIDFKQTQTPQSAGSAGKHLQDVASQSMKPIKLLTLEKEAGLGWRAIWSSCSTLLIALPTCSLYAQIPGEKWLTV</sequence>
<dbReference type="AlphaFoldDB" id="A0A5C3Q9N3"/>
<dbReference type="EMBL" id="ML178919">
    <property type="protein sequence ID" value="TFK95163.1"/>
    <property type="molecule type" value="Genomic_DNA"/>
</dbReference>
<name>A0A5C3Q9N3_9AGAR</name>
<proteinExistence type="predicted"/>